<reference evidence="2" key="1">
    <citation type="submission" date="2017-09" db="EMBL/GenBank/DDBJ databases">
        <title>Depth-based differentiation of microbial function through sediment-hosted aquifers and enrichment of novel symbionts in the deep terrestrial subsurface.</title>
        <authorList>
            <person name="Probst A.J."/>
            <person name="Ladd B."/>
            <person name="Jarett J.K."/>
            <person name="Geller-Mcgrath D.E."/>
            <person name="Sieber C.M.K."/>
            <person name="Emerson J.B."/>
            <person name="Anantharaman K."/>
            <person name="Thomas B.C."/>
            <person name="Malmstrom R."/>
            <person name="Stieglmeier M."/>
            <person name="Klingl A."/>
            <person name="Woyke T."/>
            <person name="Ryan C.M."/>
            <person name="Banfield J.F."/>
        </authorList>
    </citation>
    <scope>NUCLEOTIDE SEQUENCE [LARGE SCALE GENOMIC DNA]</scope>
</reference>
<sequence>MNNFKALLDEYGAYLIDSISLNGNIYFFLAGREVGPNEIDFVLIALMEDHWIKAHLPASGSSTFWSMALHETHNVRWIKYTDIVEKAIKTSLKHLVKTTPIGPEERFRPGHTIEIVMRLSF</sequence>
<comment type="caution">
    <text evidence="1">The sequence shown here is derived from an EMBL/GenBank/DDBJ whole genome shotgun (WGS) entry which is preliminary data.</text>
</comment>
<evidence type="ECO:0000313" key="2">
    <source>
        <dbReference type="Proteomes" id="UP000228920"/>
    </source>
</evidence>
<accession>A0A2M7TIB6</accession>
<dbReference type="Proteomes" id="UP000228920">
    <property type="component" value="Unassembled WGS sequence"/>
</dbReference>
<proteinExistence type="predicted"/>
<gene>
    <name evidence="1" type="ORF">COY32_03965</name>
</gene>
<name>A0A2M7TIB6_UNCKA</name>
<organism evidence="1 2">
    <name type="scientific">candidate division WWE3 bacterium CG_4_10_14_0_2_um_filter_41_14</name>
    <dbReference type="NCBI Taxonomy" id="1975072"/>
    <lineage>
        <taxon>Bacteria</taxon>
        <taxon>Katanobacteria</taxon>
    </lineage>
</organism>
<dbReference type="AlphaFoldDB" id="A0A2M7TIB6"/>
<protein>
    <submittedName>
        <fullName evidence="1">Uncharacterized protein</fullName>
    </submittedName>
</protein>
<dbReference type="EMBL" id="PFNL01000112">
    <property type="protein sequence ID" value="PIZ46085.1"/>
    <property type="molecule type" value="Genomic_DNA"/>
</dbReference>
<evidence type="ECO:0000313" key="1">
    <source>
        <dbReference type="EMBL" id="PIZ46085.1"/>
    </source>
</evidence>